<dbReference type="EMBL" id="JABFUD020000020">
    <property type="protein sequence ID" value="KAI5064398.1"/>
    <property type="molecule type" value="Genomic_DNA"/>
</dbReference>
<dbReference type="Proteomes" id="UP000886520">
    <property type="component" value="Chromosome 20"/>
</dbReference>
<evidence type="ECO:0000313" key="3">
    <source>
        <dbReference type="Proteomes" id="UP000886520"/>
    </source>
</evidence>
<dbReference type="PANTHER" id="PTHR36335">
    <property type="entry name" value="CHAPERONE DNAJ-DOMAIN SUPERFAMILY PROTEIN"/>
    <property type="match status" value="1"/>
</dbReference>
<organism evidence="2 3">
    <name type="scientific">Adiantum capillus-veneris</name>
    <name type="common">Maidenhair fern</name>
    <dbReference type="NCBI Taxonomy" id="13818"/>
    <lineage>
        <taxon>Eukaryota</taxon>
        <taxon>Viridiplantae</taxon>
        <taxon>Streptophyta</taxon>
        <taxon>Embryophyta</taxon>
        <taxon>Tracheophyta</taxon>
        <taxon>Polypodiopsida</taxon>
        <taxon>Polypodiidae</taxon>
        <taxon>Polypodiales</taxon>
        <taxon>Pteridineae</taxon>
        <taxon>Pteridaceae</taxon>
        <taxon>Vittarioideae</taxon>
        <taxon>Adiantum</taxon>
    </lineage>
</organism>
<gene>
    <name evidence="2" type="ORF">GOP47_0021068</name>
</gene>
<dbReference type="InterPro" id="IPR036869">
    <property type="entry name" value="J_dom_sf"/>
</dbReference>
<dbReference type="OrthoDB" id="498970at2759"/>
<comment type="caution">
    <text evidence="2">The sequence shown here is derived from an EMBL/GenBank/DDBJ whole genome shotgun (WGS) entry which is preliminary data.</text>
</comment>
<name>A0A9D4UBC5_ADICA</name>
<evidence type="ECO:0000313" key="2">
    <source>
        <dbReference type="EMBL" id="KAI5064398.1"/>
    </source>
</evidence>
<dbReference type="CDD" id="cd06257">
    <property type="entry name" value="DnaJ"/>
    <property type="match status" value="1"/>
</dbReference>
<dbReference type="SUPFAM" id="SSF46565">
    <property type="entry name" value="Chaperone J-domain"/>
    <property type="match status" value="1"/>
</dbReference>
<proteinExistence type="predicted"/>
<dbReference type="InterPro" id="IPR001623">
    <property type="entry name" value="DnaJ_domain"/>
</dbReference>
<evidence type="ECO:0000259" key="1">
    <source>
        <dbReference type="PROSITE" id="PS50076"/>
    </source>
</evidence>
<accession>A0A9D4UBC5</accession>
<reference evidence="2" key="1">
    <citation type="submission" date="2021-01" db="EMBL/GenBank/DDBJ databases">
        <title>Adiantum capillus-veneris genome.</title>
        <authorList>
            <person name="Fang Y."/>
            <person name="Liao Q."/>
        </authorList>
    </citation>
    <scope>NUCLEOTIDE SEQUENCE</scope>
    <source>
        <strain evidence="2">H3</strain>
        <tissue evidence="2">Leaf</tissue>
    </source>
</reference>
<keyword evidence="3" id="KW-1185">Reference proteome</keyword>
<sequence>MATLLRRLGVPVDGGAFPTDQQVTASYKKALLRFHPDRAAALAKSDPASQVEAEEKFKLVSKMKSKAYSPELTQKLAFMSSLCRMEKIGQCTSSLAIAVVPWVREAKLTANTLTIRVCERCSSLWGCKLAMVHFLNGAMSSFF</sequence>
<dbReference type="PROSITE" id="PS50076">
    <property type="entry name" value="DNAJ_2"/>
    <property type="match status" value="1"/>
</dbReference>
<dbReference type="AlphaFoldDB" id="A0A9D4UBC5"/>
<dbReference type="Gene3D" id="1.10.287.110">
    <property type="entry name" value="DnaJ domain"/>
    <property type="match status" value="1"/>
</dbReference>
<feature type="domain" description="J" evidence="1">
    <location>
        <begin position="3"/>
        <end position="89"/>
    </location>
</feature>
<protein>
    <recommendedName>
        <fullName evidence="1">J domain-containing protein</fullName>
    </recommendedName>
</protein>
<dbReference type="PANTHER" id="PTHR36335:SF1">
    <property type="entry name" value="CHAPERONE DNAJ-DOMAIN SUPERFAMILY PROTEIN"/>
    <property type="match status" value="1"/>
</dbReference>